<dbReference type="InterPro" id="IPR045337">
    <property type="entry name" value="MmgE_PrpD_C"/>
</dbReference>
<evidence type="ECO:0000256" key="1">
    <source>
        <dbReference type="ARBA" id="ARBA00006174"/>
    </source>
</evidence>
<dbReference type="SUPFAM" id="SSF103378">
    <property type="entry name" value="2-methylcitrate dehydratase PrpD"/>
    <property type="match status" value="1"/>
</dbReference>
<dbReference type="PANTHER" id="PTHR16943:SF8">
    <property type="entry name" value="2-METHYLCITRATE DEHYDRATASE"/>
    <property type="match status" value="1"/>
</dbReference>
<dbReference type="InterPro" id="IPR036148">
    <property type="entry name" value="MmgE/PrpD_sf"/>
</dbReference>
<comment type="similarity">
    <text evidence="1">Belongs to the PrpD family.</text>
</comment>
<dbReference type="Gene3D" id="3.30.1330.120">
    <property type="entry name" value="2-methylcitrate dehydratase PrpD"/>
    <property type="match status" value="1"/>
</dbReference>
<name>A0ABU5ICB6_9BURK</name>
<dbReference type="InterPro" id="IPR045336">
    <property type="entry name" value="MmgE_PrpD_N"/>
</dbReference>
<evidence type="ECO:0000259" key="3">
    <source>
        <dbReference type="Pfam" id="PF19305"/>
    </source>
</evidence>
<feature type="domain" description="MmgE/PrpD N-terminal" evidence="2">
    <location>
        <begin position="4"/>
        <end position="246"/>
    </location>
</feature>
<dbReference type="Pfam" id="PF19305">
    <property type="entry name" value="MmgE_PrpD_C"/>
    <property type="match status" value="1"/>
</dbReference>
<dbReference type="InterPro" id="IPR042183">
    <property type="entry name" value="MmgE/PrpD_sf_1"/>
</dbReference>
<feature type="domain" description="MmgE/PrpD C-terminal" evidence="3">
    <location>
        <begin position="270"/>
        <end position="436"/>
    </location>
</feature>
<dbReference type="RefSeq" id="WP_322465193.1">
    <property type="nucleotide sequence ID" value="NZ_JAXOJX010000011.1"/>
</dbReference>
<dbReference type="PANTHER" id="PTHR16943">
    <property type="entry name" value="2-METHYLCITRATE DEHYDRATASE-RELATED"/>
    <property type="match status" value="1"/>
</dbReference>
<reference evidence="4 5" key="1">
    <citation type="submission" date="2023-11" db="EMBL/GenBank/DDBJ databases">
        <title>Draft genome of Azohydromonas lata strain H1 (DSM1123), a polyhydroxyalkanoate producer.</title>
        <authorList>
            <person name="Traversa D."/>
            <person name="D'Addabbo P."/>
            <person name="Pazzani C."/>
            <person name="Manzari C."/>
            <person name="Chiara M."/>
            <person name="Scrascia M."/>
        </authorList>
    </citation>
    <scope>NUCLEOTIDE SEQUENCE [LARGE SCALE GENOMIC DNA]</scope>
    <source>
        <strain evidence="4 5">H1</strain>
    </source>
</reference>
<organism evidence="4 5">
    <name type="scientific">Azohydromonas lata</name>
    <dbReference type="NCBI Taxonomy" id="45677"/>
    <lineage>
        <taxon>Bacteria</taxon>
        <taxon>Pseudomonadati</taxon>
        <taxon>Pseudomonadota</taxon>
        <taxon>Betaproteobacteria</taxon>
        <taxon>Burkholderiales</taxon>
        <taxon>Sphaerotilaceae</taxon>
        <taxon>Azohydromonas</taxon>
    </lineage>
</organism>
<dbReference type="InterPro" id="IPR042188">
    <property type="entry name" value="MmgE/PrpD_sf_2"/>
</dbReference>
<dbReference type="EMBL" id="JAXOJX010000011">
    <property type="protein sequence ID" value="MDZ5456752.1"/>
    <property type="molecule type" value="Genomic_DNA"/>
</dbReference>
<evidence type="ECO:0000259" key="2">
    <source>
        <dbReference type="Pfam" id="PF03972"/>
    </source>
</evidence>
<evidence type="ECO:0000313" key="5">
    <source>
        <dbReference type="Proteomes" id="UP001293718"/>
    </source>
</evidence>
<comment type="caution">
    <text evidence="4">The sequence shown here is derived from an EMBL/GenBank/DDBJ whole genome shotgun (WGS) entry which is preliminary data.</text>
</comment>
<keyword evidence="5" id="KW-1185">Reference proteome</keyword>
<dbReference type="Proteomes" id="UP001293718">
    <property type="component" value="Unassembled WGS sequence"/>
</dbReference>
<dbReference type="InterPro" id="IPR005656">
    <property type="entry name" value="MmgE_PrpD"/>
</dbReference>
<gene>
    <name evidence="4" type="ORF">SM757_09205</name>
</gene>
<evidence type="ECO:0000313" key="4">
    <source>
        <dbReference type="EMBL" id="MDZ5456752.1"/>
    </source>
</evidence>
<sequence>MLTQALAGWIAGLRSEHIPADVKRQVALLSLDTFGCALSGAVQPWSVAIRDWALDGGTPSTGAARIWGEAAPRLRPADAALVNGAATHGFEVDDFHNAKVHLGAVVLPAAFAVGEAVGAAPAAIEAAIVAGYEVIIRSSLALRPARARERGWHLTSVCGPLGAATAAAMLLRLDAQRTAWALGLAGTQACGLYAFTADGSDSKRLHPGRAAQAGVMAAQLAARGLSGPTQIYEAADGGLLSTFTDQSDPAQLLDRLGEHWHAPHTNFKPHGCCGSAHAHVDAALALRPRWRRRGRVRAGMASIVDQQCGYLYRPGTALNAQMSGRYAIATALLKGAVLPAQFEAPCLADPEVVALANAIEIVRDPALDALYPARFCGWVEAETVEGRLERVEVLDPSGSASNPQRPQAIRAKFRTLTEGLLDASAASRVQAAFEGLDRTLLRVLLDAAVVHRVA</sequence>
<proteinExistence type="inferred from homology"/>
<protein>
    <submittedName>
        <fullName evidence="4">MmgE/PrpD family protein</fullName>
    </submittedName>
</protein>
<accession>A0ABU5ICB6</accession>
<dbReference type="Gene3D" id="1.10.4100.10">
    <property type="entry name" value="2-methylcitrate dehydratase PrpD"/>
    <property type="match status" value="1"/>
</dbReference>
<dbReference type="Pfam" id="PF03972">
    <property type="entry name" value="MmgE_PrpD_N"/>
    <property type="match status" value="1"/>
</dbReference>